<reference evidence="2" key="2">
    <citation type="submission" date="2021-04" db="EMBL/GenBank/DDBJ databases">
        <authorList>
            <person name="Gilroy R."/>
        </authorList>
    </citation>
    <scope>NUCLEOTIDE SEQUENCE</scope>
    <source>
        <strain evidence="2">B5_2728</strain>
    </source>
</reference>
<dbReference type="Proteomes" id="UP000713596">
    <property type="component" value="Unassembled WGS sequence"/>
</dbReference>
<proteinExistence type="predicted"/>
<feature type="compositionally biased region" description="Acidic residues" evidence="1">
    <location>
        <begin position="40"/>
        <end position="49"/>
    </location>
</feature>
<sequence>MGIWKQVISMVVGIGAGALAYKLVQDYNARNKTEVKTEFESQEPQDQPEQEAKAEQSVVQYPARPDNGPNVNPVSLGTLEKPIDHATGKLDATRIASQEDFGDWDEWGCQG</sequence>
<accession>A0A948T3C4</accession>
<dbReference type="EMBL" id="JAHLFP010000052">
    <property type="protein sequence ID" value="MBU3806476.1"/>
    <property type="molecule type" value="Genomic_DNA"/>
</dbReference>
<gene>
    <name evidence="2" type="ORF">H9882_06245</name>
</gene>
<organism evidence="2 3">
    <name type="scientific">Candidatus Allofournierella pullistercoris</name>
    <dbReference type="NCBI Taxonomy" id="2838597"/>
    <lineage>
        <taxon>Bacteria</taxon>
        <taxon>Bacillati</taxon>
        <taxon>Bacillota</taxon>
        <taxon>Clostridia</taxon>
        <taxon>Eubacteriales</taxon>
        <taxon>Oscillospiraceae</taxon>
        <taxon>Allofournierella</taxon>
    </lineage>
</organism>
<name>A0A948T3C4_9FIRM</name>
<protein>
    <submittedName>
        <fullName evidence="2">DUF3918 family protein</fullName>
    </submittedName>
</protein>
<evidence type="ECO:0000256" key="1">
    <source>
        <dbReference type="SAM" id="MobiDB-lite"/>
    </source>
</evidence>
<evidence type="ECO:0000313" key="3">
    <source>
        <dbReference type="Proteomes" id="UP000713596"/>
    </source>
</evidence>
<dbReference type="AlphaFoldDB" id="A0A948T3C4"/>
<feature type="region of interest" description="Disordered" evidence="1">
    <location>
        <begin position="35"/>
        <end position="78"/>
    </location>
</feature>
<comment type="caution">
    <text evidence="2">The sequence shown here is derived from an EMBL/GenBank/DDBJ whole genome shotgun (WGS) entry which is preliminary data.</text>
</comment>
<reference evidence="2" key="1">
    <citation type="journal article" date="2021" name="PeerJ">
        <title>Extensive microbial diversity within the chicken gut microbiome revealed by metagenomics and culture.</title>
        <authorList>
            <person name="Gilroy R."/>
            <person name="Ravi A."/>
            <person name="Getino M."/>
            <person name="Pursley I."/>
            <person name="Horton D.L."/>
            <person name="Alikhan N.F."/>
            <person name="Baker D."/>
            <person name="Gharbi K."/>
            <person name="Hall N."/>
            <person name="Watson M."/>
            <person name="Adriaenssens E.M."/>
            <person name="Foster-Nyarko E."/>
            <person name="Jarju S."/>
            <person name="Secka A."/>
            <person name="Antonio M."/>
            <person name="Oren A."/>
            <person name="Chaudhuri R.R."/>
            <person name="La Ragione R."/>
            <person name="Hildebrand F."/>
            <person name="Pallen M.J."/>
        </authorList>
    </citation>
    <scope>NUCLEOTIDE SEQUENCE</scope>
    <source>
        <strain evidence="2">B5_2728</strain>
    </source>
</reference>
<evidence type="ECO:0000313" key="2">
    <source>
        <dbReference type="EMBL" id="MBU3806476.1"/>
    </source>
</evidence>